<dbReference type="InterPro" id="IPR013785">
    <property type="entry name" value="Aldolase_TIM"/>
</dbReference>
<organism evidence="2 3">
    <name type="scientific">Humisphaera borealis</name>
    <dbReference type="NCBI Taxonomy" id="2807512"/>
    <lineage>
        <taxon>Bacteria</taxon>
        <taxon>Pseudomonadati</taxon>
        <taxon>Planctomycetota</taxon>
        <taxon>Phycisphaerae</taxon>
        <taxon>Tepidisphaerales</taxon>
        <taxon>Tepidisphaeraceae</taxon>
        <taxon>Humisphaera</taxon>
    </lineage>
</organism>
<evidence type="ECO:0000313" key="2">
    <source>
        <dbReference type="EMBL" id="QOV91343.1"/>
    </source>
</evidence>
<dbReference type="EMBL" id="CP063458">
    <property type="protein sequence ID" value="QOV91343.1"/>
    <property type="molecule type" value="Genomic_DNA"/>
</dbReference>
<dbReference type="AlphaFoldDB" id="A0A7M2X0X3"/>
<dbReference type="KEGG" id="hbs:IPV69_08310"/>
<dbReference type="SUPFAM" id="SSF51445">
    <property type="entry name" value="(Trans)glycosidases"/>
    <property type="match status" value="1"/>
</dbReference>
<dbReference type="RefSeq" id="WP_206294585.1">
    <property type="nucleotide sequence ID" value="NZ_CP063458.1"/>
</dbReference>
<feature type="chain" id="PRO_5034493730" description="Alpha-galactosidase" evidence="1">
    <location>
        <begin position="21"/>
        <end position="740"/>
    </location>
</feature>
<accession>A0A7M2X0X3</accession>
<protein>
    <recommendedName>
        <fullName evidence="4">Alpha-galactosidase</fullName>
    </recommendedName>
</protein>
<reference evidence="2 3" key="1">
    <citation type="submission" date="2020-10" db="EMBL/GenBank/DDBJ databases">
        <title>Wide distribution of Phycisphaera-like planctomycetes from WD2101 soil group in peatlands and genome analysis of the first cultivated representative.</title>
        <authorList>
            <person name="Dedysh S.N."/>
            <person name="Beletsky A.V."/>
            <person name="Ivanova A."/>
            <person name="Kulichevskaya I.S."/>
            <person name="Suzina N.E."/>
            <person name="Philippov D.A."/>
            <person name="Rakitin A.L."/>
            <person name="Mardanov A.V."/>
            <person name="Ravin N.V."/>
        </authorList>
    </citation>
    <scope>NUCLEOTIDE SEQUENCE [LARGE SCALE GENOMIC DNA]</scope>
    <source>
        <strain evidence="2 3">M1803</strain>
    </source>
</reference>
<evidence type="ECO:0000313" key="3">
    <source>
        <dbReference type="Proteomes" id="UP000593765"/>
    </source>
</evidence>
<keyword evidence="3" id="KW-1185">Reference proteome</keyword>
<name>A0A7M2X0X3_9BACT</name>
<dbReference type="Gene3D" id="3.20.20.70">
    <property type="entry name" value="Aldolase class I"/>
    <property type="match status" value="1"/>
</dbReference>
<gene>
    <name evidence="2" type="ORF">IPV69_08310</name>
</gene>
<evidence type="ECO:0008006" key="4">
    <source>
        <dbReference type="Google" id="ProtNLM"/>
    </source>
</evidence>
<keyword evidence="1" id="KW-0732">Signal</keyword>
<dbReference type="Proteomes" id="UP000593765">
    <property type="component" value="Chromosome"/>
</dbReference>
<proteinExistence type="predicted"/>
<evidence type="ECO:0000256" key="1">
    <source>
        <dbReference type="SAM" id="SignalP"/>
    </source>
</evidence>
<sequence length="740" mass="81812">MFRHWLIRCFIVIGLSSAEAADPPARAATSTGSDQVFQLDNAHLSRSVGVSAGHLVTRRVANKRSGKEMSPAGEEFRLRISKGVDSTDPDTLLTSADFEVQRLSGTAGEIVAQLWNERHALQVTVHYTLGAGKFYGHKRLVVTAKELCTLELVDVESLPCADAYAPYRAKDMMWTVGRFLPALGQPIYTTTSAMFWGVEFPACWNRVEDGTIRCGYQPGVDLRPGVPYTTHLAVFGAGDDPAFVKDAFLDYIDQVRATPVELKVQYNSWFDFGGGVTQKKLLESLETLHTELVVKRGCRPLDVYTIDDGWQNSRPPRSPLADWSTGLFQVNDKGFDADLKGARKAIEAKGSAMGIWASPACIFGARANIDVLEKSGFDVLVGGKSAKSGTTRKAMSMTGPKYLDLLERRLLELVDAGAIYYKLDGIFGDLTCRYFETLPGRGAPVVGRLFSAGMLADDPALNDPKFDETKRYYINAATERLVAIFDKMHRKNPRVRILCHNGATISPWWLMHSDVLSLVNSRDGAPGDRREQMCYRDALYYQLTEGDRSQVPLCSFFNHEPAKDASRFGDKSPEEFRNYLLMALSRGTTTVETYFVVNALSAKDFDVIADGLKWLYHVSPAFKRSRMHGGSPIGRLGPGDGQLSTKNVNLDESGEVYGYTGWTESLGYVSIHNPSAMARTYSFRLDRKFGLVHGSGPFAASLVAGRGPDEKQREWAYGDIVTVEIPPRGVIVMNFDAVQK</sequence>
<dbReference type="InterPro" id="IPR017853">
    <property type="entry name" value="GH"/>
</dbReference>
<feature type="signal peptide" evidence="1">
    <location>
        <begin position="1"/>
        <end position="20"/>
    </location>
</feature>